<evidence type="ECO:0000259" key="1">
    <source>
        <dbReference type="Pfam" id="PF14322"/>
    </source>
</evidence>
<accession>A0AAP2CLL3</accession>
<evidence type="ECO:0000313" key="3">
    <source>
        <dbReference type="Proteomes" id="UP001319104"/>
    </source>
</evidence>
<name>A0AAP2CLL3_9BACT</name>
<organism evidence="2 3">
    <name type="scientific">Litoribacter ruber</name>
    <dbReference type="NCBI Taxonomy" id="702568"/>
    <lineage>
        <taxon>Bacteria</taxon>
        <taxon>Pseudomonadati</taxon>
        <taxon>Bacteroidota</taxon>
        <taxon>Cytophagia</taxon>
        <taxon>Cytophagales</taxon>
        <taxon>Cyclobacteriaceae</taxon>
        <taxon>Litoribacter</taxon>
    </lineage>
</organism>
<dbReference type="Proteomes" id="UP001319104">
    <property type="component" value="Unassembled WGS sequence"/>
</dbReference>
<proteinExistence type="predicted"/>
<dbReference type="RefSeq" id="WP_213946848.1">
    <property type="nucleotide sequence ID" value="NZ_JAHCMY010000030.1"/>
</dbReference>
<dbReference type="Pfam" id="PF14322">
    <property type="entry name" value="SusD-like_3"/>
    <property type="match status" value="1"/>
</dbReference>
<gene>
    <name evidence="2" type="ORF">KI659_18355</name>
</gene>
<dbReference type="EMBL" id="JAHCMY010000030">
    <property type="protein sequence ID" value="MBS9525989.1"/>
    <property type="molecule type" value="Genomic_DNA"/>
</dbReference>
<sequence>MKKHIYFIIIFLSVVLVGCEGFLDERPDKSIVVPGTIDDLNLMLDNSEVLNFVPSMGVFSSDDIYFPIEAYNSLTNAVERNAYTWQPEIYEGEFPGDWRSCYQIVYFANVVLEKALEFLESDPDNAEIKEIVASARFFRGLGHYNAVSIFARQYDPAHVGELGIPLKLSQNVLERPVRSTLGESYEQILMDLEDAISDLPDFSAIKTRPSKYAVYGLLSRIYHSMGNYEMSRFYADSVLTGPYSLMDYNLLNSSILYPFERYNSEVVFHASLVHSATFSRVTTLVDTAMYNKYEDGDLRKSLYFIDRPTGKSFRGQYSGMFRWFGGIALDEMYLNYAEASIRLGQVEEGIEALNELLDHRYLTGTFEHYTADSIDDPMSLVVAERSKSLIHRGVNWLDLKRLNREGIYGRVLRRIVDGVEYELLPNDPRYVFPLPMEEVILNNMEQNPR</sequence>
<dbReference type="InterPro" id="IPR033985">
    <property type="entry name" value="SusD-like_N"/>
</dbReference>
<dbReference type="SUPFAM" id="SSF48452">
    <property type="entry name" value="TPR-like"/>
    <property type="match status" value="1"/>
</dbReference>
<comment type="caution">
    <text evidence="2">The sequence shown here is derived from an EMBL/GenBank/DDBJ whole genome shotgun (WGS) entry which is preliminary data.</text>
</comment>
<reference evidence="2 3" key="1">
    <citation type="submission" date="2021-05" db="EMBL/GenBank/DDBJ databases">
        <authorList>
            <person name="Zhang Z.D."/>
            <person name="Osman G."/>
        </authorList>
    </citation>
    <scope>NUCLEOTIDE SEQUENCE [LARGE SCALE GENOMIC DNA]</scope>
    <source>
        <strain evidence="2 3">KCTC 32217</strain>
    </source>
</reference>
<dbReference type="AlphaFoldDB" id="A0AAP2CLL3"/>
<feature type="domain" description="SusD-like N-terminal" evidence="1">
    <location>
        <begin position="22"/>
        <end position="222"/>
    </location>
</feature>
<dbReference type="InterPro" id="IPR011990">
    <property type="entry name" value="TPR-like_helical_dom_sf"/>
</dbReference>
<protein>
    <submittedName>
        <fullName evidence="2">RagB/SusD family nutrient uptake outer membrane protein</fullName>
    </submittedName>
</protein>
<dbReference type="Gene3D" id="1.25.40.390">
    <property type="match status" value="1"/>
</dbReference>
<evidence type="ECO:0000313" key="2">
    <source>
        <dbReference type="EMBL" id="MBS9525989.1"/>
    </source>
</evidence>
<keyword evidence="3" id="KW-1185">Reference proteome</keyword>
<dbReference type="PROSITE" id="PS51257">
    <property type="entry name" value="PROKAR_LIPOPROTEIN"/>
    <property type="match status" value="1"/>
</dbReference>